<organism evidence="2 3">
    <name type="scientific">Porphyromonas uenonis 60-3</name>
    <dbReference type="NCBI Taxonomy" id="596327"/>
    <lineage>
        <taxon>Bacteria</taxon>
        <taxon>Pseudomonadati</taxon>
        <taxon>Bacteroidota</taxon>
        <taxon>Bacteroidia</taxon>
        <taxon>Bacteroidales</taxon>
        <taxon>Porphyromonadaceae</taxon>
        <taxon>Porphyromonas</taxon>
    </lineage>
</organism>
<accession>C2MA41</accession>
<dbReference type="RefSeq" id="WP_007364779.1">
    <property type="nucleotide sequence ID" value="NZ_ACLR01000061.1"/>
</dbReference>
<feature type="chain" id="PRO_5002916425" description="Secretion system C-terminal sorting domain-containing protein" evidence="1">
    <location>
        <begin position="25"/>
        <end position="112"/>
    </location>
</feature>
<keyword evidence="1" id="KW-0732">Signal</keyword>
<evidence type="ECO:0000313" key="2">
    <source>
        <dbReference type="EMBL" id="EEK17418.1"/>
    </source>
</evidence>
<evidence type="ECO:0008006" key="4">
    <source>
        <dbReference type="Google" id="ProtNLM"/>
    </source>
</evidence>
<protein>
    <recommendedName>
        <fullName evidence="4">Secretion system C-terminal sorting domain-containing protein</fullName>
    </recommendedName>
</protein>
<keyword evidence="3" id="KW-1185">Reference proteome</keyword>
<dbReference type="AlphaFoldDB" id="C2MA41"/>
<evidence type="ECO:0000256" key="1">
    <source>
        <dbReference type="SAM" id="SignalP"/>
    </source>
</evidence>
<evidence type="ECO:0000313" key="3">
    <source>
        <dbReference type="Proteomes" id="UP000003303"/>
    </source>
</evidence>
<dbReference type="STRING" id="596327.PORUE0001_1802"/>
<feature type="signal peptide" evidence="1">
    <location>
        <begin position="1"/>
        <end position="24"/>
    </location>
</feature>
<proteinExistence type="predicted"/>
<reference evidence="2 3" key="1">
    <citation type="submission" date="2009-04" db="EMBL/GenBank/DDBJ databases">
        <authorList>
            <person name="Sebastian Y."/>
            <person name="Madupu R."/>
            <person name="Durkin A.S."/>
            <person name="Torralba M."/>
            <person name="Methe B."/>
            <person name="Sutton G.G."/>
            <person name="Strausberg R.L."/>
            <person name="Nelson K.E."/>
        </authorList>
    </citation>
    <scope>NUCLEOTIDE SEQUENCE [LARGE SCALE GENOMIC DNA]</scope>
    <source>
        <strain evidence="2 3">60-3</strain>
    </source>
</reference>
<name>C2MA41_9PORP</name>
<comment type="caution">
    <text evidence="2">The sequence shown here is derived from an EMBL/GenBank/DDBJ whole genome shotgun (WGS) entry which is preliminary data.</text>
</comment>
<dbReference type="Proteomes" id="UP000003303">
    <property type="component" value="Unassembled WGS sequence"/>
</dbReference>
<dbReference type="EMBL" id="ACLR01000061">
    <property type="protein sequence ID" value="EEK17418.1"/>
    <property type="molecule type" value="Genomic_DNA"/>
</dbReference>
<sequence length="112" mass="12368">MKQILHIIYTLVVCALLVPCSALASDKSEATERQLLSDQSLVVVASQPSALEQSAPQVEVRDGAIVPLCEYDQMQVFNVMGQEVRNEHLPSGVYLVRIVVQGETYTLKVVIR</sequence>
<dbReference type="NCBIfam" id="TIGR04183">
    <property type="entry name" value="Por_Secre_tail"/>
    <property type="match status" value="1"/>
</dbReference>
<dbReference type="InterPro" id="IPR026444">
    <property type="entry name" value="Secre_tail"/>
</dbReference>
<gene>
    <name evidence="2" type="ORF">PORUE0001_1802</name>
</gene>
<dbReference type="OrthoDB" id="1013482at2"/>